<evidence type="ECO:0000313" key="4">
    <source>
        <dbReference type="Proteomes" id="UP000326354"/>
    </source>
</evidence>
<dbReference type="Pfam" id="PF14332">
    <property type="entry name" value="DUF4388"/>
    <property type="match status" value="1"/>
</dbReference>
<keyword evidence="3" id="KW-0808">Transferase</keyword>
<evidence type="ECO:0000313" key="3">
    <source>
        <dbReference type="EMBL" id="BBM83839.1"/>
    </source>
</evidence>
<dbReference type="PANTHER" id="PTHR34512:SF30">
    <property type="entry name" value="OUTER MEMBRANE PROTEIN ASSEMBLY FACTOR BAMB"/>
    <property type="match status" value="1"/>
</dbReference>
<dbReference type="Proteomes" id="UP000326354">
    <property type="component" value="Chromosome"/>
</dbReference>
<keyword evidence="4" id="KW-1185">Reference proteome</keyword>
<name>A0A5S9IL20_UABAM</name>
<dbReference type="Gene3D" id="2.40.128.630">
    <property type="match status" value="1"/>
</dbReference>
<dbReference type="PANTHER" id="PTHR34512">
    <property type="entry name" value="CELL SURFACE PROTEIN"/>
    <property type="match status" value="1"/>
</dbReference>
<protein>
    <submittedName>
        <fullName evidence="3">Protein kinase</fullName>
    </submittedName>
</protein>
<dbReference type="Pfam" id="PF13360">
    <property type="entry name" value="PQQ_2"/>
    <property type="match status" value="1"/>
</dbReference>
<dbReference type="InterPro" id="IPR018391">
    <property type="entry name" value="PQQ_b-propeller_rpt"/>
</dbReference>
<evidence type="ECO:0000259" key="2">
    <source>
        <dbReference type="Pfam" id="PF14332"/>
    </source>
</evidence>
<feature type="domain" description="PatA-like N-terminal" evidence="2">
    <location>
        <begin position="14"/>
        <end position="163"/>
    </location>
</feature>
<dbReference type="KEGG" id="uam:UABAM_02194"/>
<dbReference type="SUPFAM" id="SSF50998">
    <property type="entry name" value="Quinoprotein alcohol dehydrogenase-like"/>
    <property type="match status" value="2"/>
</dbReference>
<dbReference type="GO" id="GO:0016301">
    <property type="term" value="F:kinase activity"/>
    <property type="evidence" value="ECO:0007669"/>
    <property type="project" value="UniProtKB-KW"/>
</dbReference>
<dbReference type="OrthoDB" id="256225at2"/>
<dbReference type="Gene3D" id="2.40.10.480">
    <property type="match status" value="1"/>
</dbReference>
<gene>
    <name evidence="3" type="ORF">UABAM_02194</name>
</gene>
<dbReference type="InterPro" id="IPR011047">
    <property type="entry name" value="Quinoprotein_ADH-like_sf"/>
</dbReference>
<accession>A0A5S9IL20</accession>
<dbReference type="Gene3D" id="1.25.40.10">
    <property type="entry name" value="Tetratricopeptide repeat domain"/>
    <property type="match status" value="1"/>
</dbReference>
<dbReference type="AlphaFoldDB" id="A0A5S9IL20"/>
<sequence length="1064" mass="122289">MSENNESLQAKLLGELGSIGLAEVFETLGTKNRYGWLTLKNQNEEIVLYFQGDLVGLVTLPEEKLSYIPEKLYYSNRISVEQYQAIIESEDPLGTLEELVDSDTILNFLNTIYYDEICYLFSWTEGYFEFVDQKPGDEASPIGKLFEAETILLDAARRLDENKEIDYVITDKHEILIHAVEQGIPEEMAALDEPLGNVWHLANYKNFQEVIAFSYLSEFDSAKILATLYQENSLRFLTDDELQHYASELEQQDNVMEAEKCYRLLLRRNPYNNEACEALIHINEAAGNIEVLEELYEQIASNFISSDDPNFQVQGAFYLKRYSDLKKDAPEGIEARLHLLDMVVNSNIDPEMIGYAPVQDGRVLFQYFRTQRKDQKAKQVLQNLTKLAPDDVSLRSELINVYLDLNEKDAALEQYEHVMYLQEISGNVAELRATYQRVLRLDPRRKDIQQKFDRLSAKQSGQKSAVGKFLIAVLILGILAGGVYYINDFLQQKQQSKRQFTMQVEQLIAKDMLRNVKQMVLDSKILDQLEKDSFLRKIQNKEEMLLKKIDRDFENAIVAKQGGDLLKSQEILAGILKINVAIEPDSLKGMKDLQREVKVSLANFDRDLKLAQQYEVEKKYSAAIKLYLKIWSMPDYQRHPKRNTIKLPIKLLNFDAKKADVWVDSEKTKVRNNVLRLPPNFQKLKLETDGYAPYLFYNAFENNSNDVEESNEGKVYPLKKPEIRIVFKKETLWSYDVNGIVEAAPCFGDDKLYIAARDDNIYTIQSLDSIPTESWQPFKPNPLTSFSSSPIFHNGILYLAGNNYKLYAVKGKYLYARYTLPSNALISAPVVLSKDKKLVFFTTENGAIYAMPTLKNRTRNWKPRWKKSLRPARKLFAAVDGNEIFVHAKNSHLYCFNATNGKTKWRTAVEQSSDSVPSIYRTRVYLGGSNLLYFIDRNNGKILNKKRVKGRIAGKPAVNSRGIFFGTSAFHIYGISHRGKPLWRQIRARDEFEHSAVLNQDGVLYIACKNGVIYAIDSKTGKEVWKYSIEKVKKIEQKVTSPIVLVKDKLFVGSYKTIYAFSNN</sequence>
<dbReference type="InterPro" id="IPR025497">
    <property type="entry name" value="PatA-like_N"/>
</dbReference>
<dbReference type="SMART" id="SM00564">
    <property type="entry name" value="PQQ"/>
    <property type="match status" value="5"/>
</dbReference>
<proteinExistence type="predicted"/>
<dbReference type="InterPro" id="IPR011990">
    <property type="entry name" value="TPR-like_helical_dom_sf"/>
</dbReference>
<dbReference type="EMBL" id="AP019860">
    <property type="protein sequence ID" value="BBM83839.1"/>
    <property type="molecule type" value="Genomic_DNA"/>
</dbReference>
<dbReference type="SUPFAM" id="SSF48452">
    <property type="entry name" value="TPR-like"/>
    <property type="match status" value="1"/>
</dbReference>
<dbReference type="RefSeq" id="WP_151968023.1">
    <property type="nucleotide sequence ID" value="NZ_AP019860.1"/>
</dbReference>
<dbReference type="InterPro" id="IPR015943">
    <property type="entry name" value="WD40/YVTN_repeat-like_dom_sf"/>
</dbReference>
<reference evidence="3 4" key="1">
    <citation type="submission" date="2019-08" db="EMBL/GenBank/DDBJ databases">
        <title>Complete genome sequence of Candidatus Uab amorphum.</title>
        <authorList>
            <person name="Shiratori T."/>
            <person name="Suzuki S."/>
            <person name="Kakizawa Y."/>
            <person name="Ishida K."/>
        </authorList>
    </citation>
    <scope>NUCLEOTIDE SEQUENCE [LARGE SCALE GENOMIC DNA]</scope>
    <source>
        <strain evidence="3 4">SRT547</strain>
    </source>
</reference>
<dbReference type="InterPro" id="IPR002372">
    <property type="entry name" value="PQQ_rpt_dom"/>
</dbReference>
<keyword evidence="3" id="KW-0418">Kinase</keyword>
<organism evidence="3 4">
    <name type="scientific">Uabimicrobium amorphum</name>
    <dbReference type="NCBI Taxonomy" id="2596890"/>
    <lineage>
        <taxon>Bacteria</taxon>
        <taxon>Pseudomonadati</taxon>
        <taxon>Planctomycetota</taxon>
        <taxon>Candidatus Uabimicrobiia</taxon>
        <taxon>Candidatus Uabimicrobiales</taxon>
        <taxon>Candidatus Uabimicrobiaceae</taxon>
        <taxon>Candidatus Uabimicrobium</taxon>
    </lineage>
</organism>
<dbReference type="Gene3D" id="2.130.10.10">
    <property type="entry name" value="YVTN repeat-like/Quinoprotein amine dehydrogenase"/>
    <property type="match status" value="1"/>
</dbReference>
<evidence type="ECO:0000259" key="1">
    <source>
        <dbReference type="Pfam" id="PF13360"/>
    </source>
</evidence>
<feature type="domain" description="Pyrrolo-quinoline quinone repeat" evidence="1">
    <location>
        <begin position="892"/>
        <end position="1059"/>
    </location>
</feature>